<proteinExistence type="predicted"/>
<name>A0A2C9VED5_MANES</name>
<dbReference type="AlphaFoldDB" id="A0A2C9VED5"/>
<dbReference type="Gramene" id="Manes.08G024900.1.v8.1">
    <property type="protein sequence ID" value="Manes.08G024900.1.v8.1.CDS.1"/>
    <property type="gene ID" value="Manes.08G024900.v8.1"/>
</dbReference>
<dbReference type="OrthoDB" id="672067at2759"/>
<sequence>MKSRSLPPEPSKTNLQFLQNHIDTHAHSFLSSNTAYDLHHSQESDGKKNDLKCIPSKTTTAVLQGQEPPVTAEDDAVKVARRREESASSDCLSSKALQDDYCGRERLKRHRIEVAGSVWIPDIWGQEELLKDWIDCSAFDASLVNNRIKSARAALVEQGRTATTCSGRLRIENRC</sequence>
<dbReference type="EMBL" id="CM004394">
    <property type="protein sequence ID" value="OAY42897.1"/>
    <property type="molecule type" value="Genomic_DNA"/>
</dbReference>
<dbReference type="STRING" id="3983.A0A2C9VED5"/>
<gene>
    <name evidence="1" type="ORF">MANES_08G024900v8</name>
</gene>
<reference evidence="2" key="1">
    <citation type="journal article" date="2016" name="Nat. Biotechnol.">
        <title>Sequencing wild and cultivated cassava and related species reveals extensive interspecific hybridization and genetic diversity.</title>
        <authorList>
            <person name="Bredeson J.V."/>
            <person name="Lyons J.B."/>
            <person name="Prochnik S.E."/>
            <person name="Wu G.A."/>
            <person name="Ha C.M."/>
            <person name="Edsinger-Gonzales E."/>
            <person name="Grimwood J."/>
            <person name="Schmutz J."/>
            <person name="Rabbi I.Y."/>
            <person name="Egesi C."/>
            <person name="Nauluvula P."/>
            <person name="Lebot V."/>
            <person name="Ndunguru J."/>
            <person name="Mkamilo G."/>
            <person name="Bart R.S."/>
            <person name="Setter T.L."/>
            <person name="Gleadow R.M."/>
            <person name="Kulakow P."/>
            <person name="Ferguson M.E."/>
            <person name="Rounsley S."/>
            <person name="Rokhsar D.S."/>
        </authorList>
    </citation>
    <scope>NUCLEOTIDE SEQUENCE [LARGE SCALE GENOMIC DNA]</scope>
    <source>
        <strain evidence="2">cv. AM560-2</strain>
    </source>
</reference>
<dbReference type="GO" id="GO:0009785">
    <property type="term" value="P:blue light signaling pathway"/>
    <property type="evidence" value="ECO:0007669"/>
    <property type="project" value="InterPro"/>
</dbReference>
<evidence type="ECO:0000313" key="1">
    <source>
        <dbReference type="EMBL" id="OAY42897.1"/>
    </source>
</evidence>
<accession>A0A2C9VED5</accession>
<dbReference type="InterPro" id="IPR040374">
    <property type="entry name" value="BIC"/>
</dbReference>
<evidence type="ECO:0008006" key="3">
    <source>
        <dbReference type="Google" id="ProtNLM"/>
    </source>
</evidence>
<evidence type="ECO:0000313" key="2">
    <source>
        <dbReference type="Proteomes" id="UP000091857"/>
    </source>
</evidence>
<protein>
    <recommendedName>
        <fullName evidence="3">Protein BIC1</fullName>
    </recommendedName>
</protein>
<dbReference type="PANTHER" id="PTHR34207:SF2">
    <property type="entry name" value="PROTEIN BIC1"/>
    <property type="match status" value="1"/>
</dbReference>
<dbReference type="CDD" id="cd22645">
    <property type="entry name" value="BIC1_CID"/>
    <property type="match status" value="1"/>
</dbReference>
<comment type="caution">
    <text evidence="1">The sequence shown here is derived from an EMBL/GenBank/DDBJ whole genome shotgun (WGS) entry which is preliminary data.</text>
</comment>
<keyword evidence="2" id="KW-1185">Reference proteome</keyword>
<dbReference type="PANTHER" id="PTHR34207">
    <property type="entry name" value="PROTEIN BIC1"/>
    <property type="match status" value="1"/>
</dbReference>
<dbReference type="Proteomes" id="UP000091857">
    <property type="component" value="Chromosome 8"/>
</dbReference>
<organism evidence="1 2">
    <name type="scientific">Manihot esculenta</name>
    <name type="common">Cassava</name>
    <name type="synonym">Jatropha manihot</name>
    <dbReference type="NCBI Taxonomy" id="3983"/>
    <lineage>
        <taxon>Eukaryota</taxon>
        <taxon>Viridiplantae</taxon>
        <taxon>Streptophyta</taxon>
        <taxon>Embryophyta</taxon>
        <taxon>Tracheophyta</taxon>
        <taxon>Spermatophyta</taxon>
        <taxon>Magnoliopsida</taxon>
        <taxon>eudicotyledons</taxon>
        <taxon>Gunneridae</taxon>
        <taxon>Pentapetalae</taxon>
        <taxon>rosids</taxon>
        <taxon>fabids</taxon>
        <taxon>Malpighiales</taxon>
        <taxon>Euphorbiaceae</taxon>
        <taxon>Crotonoideae</taxon>
        <taxon>Manihoteae</taxon>
        <taxon>Manihot</taxon>
    </lineage>
</organism>